<organism evidence="2 3">
    <name type="scientific">Devosia nitrariae</name>
    <dbReference type="NCBI Taxonomy" id="2071872"/>
    <lineage>
        <taxon>Bacteria</taxon>
        <taxon>Pseudomonadati</taxon>
        <taxon>Pseudomonadota</taxon>
        <taxon>Alphaproteobacteria</taxon>
        <taxon>Hyphomicrobiales</taxon>
        <taxon>Devosiaceae</taxon>
        <taxon>Devosia</taxon>
    </lineage>
</organism>
<dbReference type="InterPro" id="IPR022118">
    <property type="entry name" value="Peptidase_C70_AvrRpt2"/>
</dbReference>
<evidence type="ECO:0000313" key="2">
    <source>
        <dbReference type="EMBL" id="GLQ53090.1"/>
    </source>
</evidence>
<evidence type="ECO:0008006" key="4">
    <source>
        <dbReference type="Google" id="ProtNLM"/>
    </source>
</evidence>
<comment type="caution">
    <text evidence="2">The sequence shown here is derived from an EMBL/GenBank/DDBJ whole genome shotgun (WGS) entry which is preliminary data.</text>
</comment>
<feature type="compositionally biased region" description="Polar residues" evidence="1">
    <location>
        <begin position="1"/>
        <end position="10"/>
    </location>
</feature>
<name>A0ABQ5VZ44_9HYPH</name>
<dbReference type="Pfam" id="PF12385">
    <property type="entry name" value="Peptidase_C70"/>
    <property type="match status" value="1"/>
</dbReference>
<sequence>MKNSTTQQIIDRTPDHLKSSTGGTRNFSDHADNVSGNQEFARVHGLTYHAPQSWSVPGFKGLVTRSPVMVSMLWNAGEYAAGRGSSGHRVVVYGIDSDDDPTGMGTLLHIHDPWAPNIGKTHQKSYFALVNETPCFTYGVFTR</sequence>
<gene>
    <name evidence="2" type="ORF">GCM10010862_03480</name>
</gene>
<protein>
    <recommendedName>
        <fullName evidence="4">Peptidase C39-like domain-containing protein</fullName>
    </recommendedName>
</protein>
<keyword evidence="3" id="KW-1185">Reference proteome</keyword>
<dbReference type="EMBL" id="BSNS01000002">
    <property type="protein sequence ID" value="GLQ53090.1"/>
    <property type="molecule type" value="Genomic_DNA"/>
</dbReference>
<proteinExistence type="predicted"/>
<evidence type="ECO:0000256" key="1">
    <source>
        <dbReference type="SAM" id="MobiDB-lite"/>
    </source>
</evidence>
<accession>A0ABQ5VZ44</accession>
<reference evidence="3" key="1">
    <citation type="journal article" date="2019" name="Int. J. Syst. Evol. Microbiol.">
        <title>The Global Catalogue of Microorganisms (GCM) 10K type strain sequencing project: providing services to taxonomists for standard genome sequencing and annotation.</title>
        <authorList>
            <consortium name="The Broad Institute Genomics Platform"/>
            <consortium name="The Broad Institute Genome Sequencing Center for Infectious Disease"/>
            <person name="Wu L."/>
            <person name="Ma J."/>
        </authorList>
    </citation>
    <scope>NUCLEOTIDE SEQUENCE [LARGE SCALE GENOMIC DNA]</scope>
    <source>
        <strain evidence="3">NBRC 112416</strain>
    </source>
</reference>
<dbReference type="Proteomes" id="UP001156691">
    <property type="component" value="Unassembled WGS sequence"/>
</dbReference>
<evidence type="ECO:0000313" key="3">
    <source>
        <dbReference type="Proteomes" id="UP001156691"/>
    </source>
</evidence>
<feature type="region of interest" description="Disordered" evidence="1">
    <location>
        <begin position="1"/>
        <end position="33"/>
    </location>
</feature>